<accession>A0A3A4NRC9</accession>
<comment type="caution">
    <text evidence="1">The sequence shown here is derived from an EMBL/GenBank/DDBJ whole genome shotgun (WGS) entry which is preliminary data.</text>
</comment>
<dbReference type="Proteomes" id="UP000265882">
    <property type="component" value="Unassembled WGS sequence"/>
</dbReference>
<dbReference type="EMBL" id="QZKU01000102">
    <property type="protein sequence ID" value="RJP18354.1"/>
    <property type="molecule type" value="Genomic_DNA"/>
</dbReference>
<proteinExistence type="predicted"/>
<gene>
    <name evidence="1" type="ORF">C4520_14595</name>
</gene>
<reference evidence="1 2" key="1">
    <citation type="journal article" date="2017" name="ISME J.">
        <title>Energy and carbon metabolisms in a deep terrestrial subsurface fluid microbial community.</title>
        <authorList>
            <person name="Momper L."/>
            <person name="Jungbluth S.P."/>
            <person name="Lee M.D."/>
            <person name="Amend J.P."/>
        </authorList>
    </citation>
    <scope>NUCLEOTIDE SEQUENCE [LARGE SCALE GENOMIC DNA]</scope>
    <source>
        <strain evidence="1">SURF_5</strain>
    </source>
</reference>
<sequence>MGHPQSFINYIWMYDNLSKTDTKKDSGRRARSDRAALLELEISLGVKKSPKATKRFFVRWTFGKFLTTSQKHVIK</sequence>
<evidence type="ECO:0000313" key="2">
    <source>
        <dbReference type="Proteomes" id="UP000265882"/>
    </source>
</evidence>
<name>A0A3A4NRC9_ABYX5</name>
<dbReference type="AlphaFoldDB" id="A0A3A4NRC9"/>
<evidence type="ECO:0000313" key="1">
    <source>
        <dbReference type="EMBL" id="RJP18354.1"/>
    </source>
</evidence>
<organism evidence="1 2">
    <name type="scientific">Abyssobacteria bacterium (strain SURF_5)</name>
    <dbReference type="NCBI Taxonomy" id="2093360"/>
    <lineage>
        <taxon>Bacteria</taxon>
        <taxon>Pseudomonadati</taxon>
        <taxon>Candidatus Hydrogenedentota</taxon>
        <taxon>Candidatus Abyssobacteria</taxon>
    </lineage>
</organism>
<protein>
    <submittedName>
        <fullName evidence="1">Uncharacterized protein</fullName>
    </submittedName>
</protein>